<protein>
    <submittedName>
        <fullName evidence="3">DUF397 domain-containing protein</fullName>
    </submittedName>
</protein>
<dbReference type="Proteomes" id="UP001518976">
    <property type="component" value="Unassembled WGS sequence"/>
</dbReference>
<comment type="caution">
    <text evidence="3">The sequence shown here is derived from an EMBL/GenBank/DDBJ whole genome shotgun (WGS) entry which is preliminary data.</text>
</comment>
<evidence type="ECO:0000256" key="1">
    <source>
        <dbReference type="SAM" id="MobiDB-lite"/>
    </source>
</evidence>
<reference evidence="3 4" key="1">
    <citation type="submission" date="2021-02" db="EMBL/GenBank/DDBJ databases">
        <title>Streptomyces spirodelae sp. nov., isolated from duckweed.</title>
        <authorList>
            <person name="Saimee Y."/>
            <person name="Duangmal K."/>
        </authorList>
    </citation>
    <scope>NUCLEOTIDE SEQUENCE [LARGE SCALE GENOMIC DNA]</scope>
    <source>
        <strain evidence="3 4">DW4-2</strain>
    </source>
</reference>
<name>A0ABS3WU09_9ACTN</name>
<dbReference type="RefSeq" id="WP_209265421.1">
    <property type="nucleotide sequence ID" value="NZ_JAFFZN010000011.1"/>
</dbReference>
<accession>A0ABS3WU09</accession>
<dbReference type="InterPro" id="IPR007278">
    <property type="entry name" value="DUF397"/>
</dbReference>
<evidence type="ECO:0000313" key="3">
    <source>
        <dbReference type="EMBL" id="MBO8186620.1"/>
    </source>
</evidence>
<sequence>MKAVPDASALPTWRKSSYSENSAGGSIEVSDDHPGGIPVRDSKNPHGPAVTFDTTAWTTFITATKRGAFTAS</sequence>
<organism evidence="3 4">
    <name type="scientific">Streptomyces spirodelae</name>
    <dbReference type="NCBI Taxonomy" id="2812904"/>
    <lineage>
        <taxon>Bacteria</taxon>
        <taxon>Bacillati</taxon>
        <taxon>Actinomycetota</taxon>
        <taxon>Actinomycetes</taxon>
        <taxon>Kitasatosporales</taxon>
        <taxon>Streptomycetaceae</taxon>
        <taxon>Streptomyces</taxon>
    </lineage>
</organism>
<dbReference type="EMBL" id="JAFFZN010000011">
    <property type="protein sequence ID" value="MBO8186620.1"/>
    <property type="molecule type" value="Genomic_DNA"/>
</dbReference>
<gene>
    <name evidence="3" type="ORF">JW592_14295</name>
</gene>
<feature type="domain" description="DUF397" evidence="2">
    <location>
        <begin position="12"/>
        <end position="65"/>
    </location>
</feature>
<dbReference type="Pfam" id="PF04149">
    <property type="entry name" value="DUF397"/>
    <property type="match status" value="1"/>
</dbReference>
<feature type="region of interest" description="Disordered" evidence="1">
    <location>
        <begin position="1"/>
        <end position="50"/>
    </location>
</feature>
<proteinExistence type="predicted"/>
<evidence type="ECO:0000313" key="4">
    <source>
        <dbReference type="Proteomes" id="UP001518976"/>
    </source>
</evidence>
<feature type="compositionally biased region" description="Polar residues" evidence="1">
    <location>
        <begin position="14"/>
        <end position="24"/>
    </location>
</feature>
<feature type="compositionally biased region" description="Basic and acidic residues" evidence="1">
    <location>
        <begin position="30"/>
        <end position="44"/>
    </location>
</feature>
<keyword evidence="4" id="KW-1185">Reference proteome</keyword>
<evidence type="ECO:0000259" key="2">
    <source>
        <dbReference type="Pfam" id="PF04149"/>
    </source>
</evidence>